<organism evidence="1 2">
    <name type="scientific">Thalassoglobus neptunius</name>
    <dbReference type="NCBI Taxonomy" id="1938619"/>
    <lineage>
        <taxon>Bacteria</taxon>
        <taxon>Pseudomonadati</taxon>
        <taxon>Planctomycetota</taxon>
        <taxon>Planctomycetia</taxon>
        <taxon>Planctomycetales</taxon>
        <taxon>Planctomycetaceae</taxon>
        <taxon>Thalassoglobus</taxon>
    </lineage>
</organism>
<gene>
    <name evidence="1" type="ORF">KOR42_38470</name>
</gene>
<dbReference type="SUPFAM" id="SSF56784">
    <property type="entry name" value="HAD-like"/>
    <property type="match status" value="1"/>
</dbReference>
<dbReference type="SFLD" id="SFLDS00003">
    <property type="entry name" value="Haloacid_Dehalogenase"/>
    <property type="match status" value="1"/>
</dbReference>
<protein>
    <submittedName>
        <fullName evidence="1">dUMP phosphatase</fullName>
    </submittedName>
</protein>
<dbReference type="Gene3D" id="3.40.50.1000">
    <property type="entry name" value="HAD superfamily/HAD-like"/>
    <property type="match status" value="1"/>
</dbReference>
<reference evidence="1 2" key="1">
    <citation type="submission" date="2019-02" db="EMBL/GenBank/DDBJ databases">
        <title>Deep-cultivation of Planctomycetes and their phenomic and genomic characterization uncovers novel biology.</title>
        <authorList>
            <person name="Wiegand S."/>
            <person name="Jogler M."/>
            <person name="Boedeker C."/>
            <person name="Pinto D."/>
            <person name="Vollmers J."/>
            <person name="Rivas-Marin E."/>
            <person name="Kohn T."/>
            <person name="Peeters S.H."/>
            <person name="Heuer A."/>
            <person name="Rast P."/>
            <person name="Oberbeckmann S."/>
            <person name="Bunk B."/>
            <person name="Jeske O."/>
            <person name="Meyerdierks A."/>
            <person name="Storesund J.E."/>
            <person name="Kallscheuer N."/>
            <person name="Luecker S."/>
            <person name="Lage O.M."/>
            <person name="Pohl T."/>
            <person name="Merkel B.J."/>
            <person name="Hornburger P."/>
            <person name="Mueller R.-W."/>
            <person name="Bruemmer F."/>
            <person name="Labrenz M."/>
            <person name="Spormann A.M."/>
            <person name="Op Den Camp H."/>
            <person name="Overmann J."/>
            <person name="Amann R."/>
            <person name="Jetten M.S.M."/>
            <person name="Mascher T."/>
            <person name="Medema M.H."/>
            <person name="Devos D.P."/>
            <person name="Kaster A.-K."/>
            <person name="Ovreas L."/>
            <person name="Rohde M."/>
            <person name="Galperin M.Y."/>
            <person name="Jogler C."/>
        </authorList>
    </citation>
    <scope>NUCLEOTIDE SEQUENCE [LARGE SCALE GENOMIC DNA]</scope>
    <source>
        <strain evidence="1 2">KOR42</strain>
    </source>
</reference>
<dbReference type="PANTHER" id="PTHR46649">
    <property type="match status" value="1"/>
</dbReference>
<dbReference type="Pfam" id="PF00702">
    <property type="entry name" value="Hydrolase"/>
    <property type="match status" value="1"/>
</dbReference>
<accession>A0A5C5WIH0</accession>
<dbReference type="InterPro" id="IPR044924">
    <property type="entry name" value="HAD-SF_hydro_IA_REG-2-like_cap"/>
</dbReference>
<proteinExistence type="predicted"/>
<dbReference type="SFLD" id="SFLDG01129">
    <property type="entry name" value="C1.5:_HAD__Beta-PGM__Phosphata"/>
    <property type="match status" value="1"/>
</dbReference>
<dbReference type="Proteomes" id="UP000317243">
    <property type="component" value="Unassembled WGS sequence"/>
</dbReference>
<dbReference type="InterPro" id="IPR036412">
    <property type="entry name" value="HAD-like_sf"/>
</dbReference>
<dbReference type="AlphaFoldDB" id="A0A5C5WIH0"/>
<dbReference type="RefSeq" id="WP_146511270.1">
    <property type="nucleotide sequence ID" value="NZ_SIHI01000017.1"/>
</dbReference>
<comment type="caution">
    <text evidence="1">The sequence shown here is derived from an EMBL/GenBank/DDBJ whole genome shotgun (WGS) entry which is preliminary data.</text>
</comment>
<evidence type="ECO:0000313" key="1">
    <source>
        <dbReference type="EMBL" id="TWT49895.1"/>
    </source>
</evidence>
<dbReference type="OrthoDB" id="9809962at2"/>
<keyword evidence="2" id="KW-1185">Reference proteome</keyword>
<dbReference type="NCBIfam" id="TIGR01549">
    <property type="entry name" value="HAD-SF-IA-v1"/>
    <property type="match status" value="1"/>
</dbReference>
<dbReference type="InterPro" id="IPR006439">
    <property type="entry name" value="HAD-SF_hydro_IA"/>
</dbReference>
<dbReference type="PRINTS" id="PR00413">
    <property type="entry name" value="HADHALOGNASE"/>
</dbReference>
<dbReference type="InterPro" id="IPR023214">
    <property type="entry name" value="HAD_sf"/>
</dbReference>
<dbReference type="Gene3D" id="1.10.150.720">
    <property type="entry name" value="Haloacid dehalogenase-like hydrolase"/>
    <property type="match status" value="1"/>
</dbReference>
<evidence type="ECO:0000313" key="2">
    <source>
        <dbReference type="Proteomes" id="UP000317243"/>
    </source>
</evidence>
<dbReference type="EMBL" id="SIHI01000017">
    <property type="protein sequence ID" value="TWT49895.1"/>
    <property type="molecule type" value="Genomic_DNA"/>
</dbReference>
<sequence length="232" mass="25919">MKNSPSKVPIRWIAFDAVGTLIFANPGVAETYTRIGNRYGADLSTEIVRSRFQNAFAEHQRTFSTSEEHELNFWKRIVGEVLGTVENSDDCFHELYQHFSLPESWRIADHAADVISVLQSEGFGVAIASNFDRRLHTALDGNPILCDIDVRLISSEIGWRKPSLEFYNALVERCQCAPEEILMVGDDFANDYTGARNAGLRAVHLGAERSDIDPEFQIASLADVLPLSRCGL</sequence>
<dbReference type="PANTHER" id="PTHR46649:SF4">
    <property type="entry name" value="HALOACID DEHALOGENASE-LIKE HYDROLASE (HAD) SUPERFAMILY PROTEIN"/>
    <property type="match status" value="1"/>
</dbReference>
<name>A0A5C5WIH0_9PLAN</name>